<evidence type="ECO:0000313" key="1">
    <source>
        <dbReference type="EMBL" id="TNN42340.1"/>
    </source>
</evidence>
<sequence>MRALCSLFLPTPLCSNSVRICNTIPTGACNPGTVFTNHDVSLVCDRCQNIWPLQRQVSSLSYLDEHLAEEGHDEGGVHAAEAPDGADGQLSDLEHLVVQRHEQRLQVLRLGQREECAL</sequence>
<organism evidence="1 2">
    <name type="scientific">Liparis tanakae</name>
    <name type="common">Tanaka's snailfish</name>
    <dbReference type="NCBI Taxonomy" id="230148"/>
    <lineage>
        <taxon>Eukaryota</taxon>
        <taxon>Metazoa</taxon>
        <taxon>Chordata</taxon>
        <taxon>Craniata</taxon>
        <taxon>Vertebrata</taxon>
        <taxon>Euteleostomi</taxon>
        <taxon>Actinopterygii</taxon>
        <taxon>Neopterygii</taxon>
        <taxon>Teleostei</taxon>
        <taxon>Neoteleostei</taxon>
        <taxon>Acanthomorphata</taxon>
        <taxon>Eupercaria</taxon>
        <taxon>Perciformes</taxon>
        <taxon>Cottioidei</taxon>
        <taxon>Cottales</taxon>
        <taxon>Liparidae</taxon>
        <taxon>Liparis</taxon>
    </lineage>
</organism>
<name>A0A4Z2FNC3_9TELE</name>
<gene>
    <name evidence="1" type="ORF">EYF80_047481</name>
</gene>
<protein>
    <submittedName>
        <fullName evidence="1">Uncharacterized protein</fullName>
    </submittedName>
</protein>
<dbReference type="Proteomes" id="UP000314294">
    <property type="component" value="Unassembled WGS sequence"/>
</dbReference>
<accession>A0A4Z2FNC3</accession>
<dbReference type="AlphaFoldDB" id="A0A4Z2FNC3"/>
<proteinExistence type="predicted"/>
<keyword evidence="2" id="KW-1185">Reference proteome</keyword>
<evidence type="ECO:0000313" key="2">
    <source>
        <dbReference type="Proteomes" id="UP000314294"/>
    </source>
</evidence>
<dbReference type="EMBL" id="SRLO01001043">
    <property type="protein sequence ID" value="TNN42340.1"/>
    <property type="molecule type" value="Genomic_DNA"/>
</dbReference>
<reference evidence="1 2" key="1">
    <citation type="submission" date="2019-03" db="EMBL/GenBank/DDBJ databases">
        <title>First draft genome of Liparis tanakae, snailfish: a comprehensive survey of snailfish specific genes.</title>
        <authorList>
            <person name="Kim W."/>
            <person name="Song I."/>
            <person name="Jeong J.-H."/>
            <person name="Kim D."/>
            <person name="Kim S."/>
            <person name="Ryu S."/>
            <person name="Song J.Y."/>
            <person name="Lee S.K."/>
        </authorList>
    </citation>
    <scope>NUCLEOTIDE SEQUENCE [LARGE SCALE GENOMIC DNA]</scope>
    <source>
        <tissue evidence="1">Muscle</tissue>
    </source>
</reference>
<comment type="caution">
    <text evidence="1">The sequence shown here is derived from an EMBL/GenBank/DDBJ whole genome shotgun (WGS) entry which is preliminary data.</text>
</comment>